<accession>A0AAW2U9R1</accession>
<dbReference type="Pfam" id="PF02992">
    <property type="entry name" value="Transposase_21"/>
    <property type="match status" value="1"/>
</dbReference>
<gene>
    <name evidence="1" type="ORF">Sradi_1565400</name>
</gene>
<dbReference type="AlphaFoldDB" id="A0AAW2U9R1"/>
<dbReference type="EMBL" id="JACGWJ010000006">
    <property type="protein sequence ID" value="KAL0413637.1"/>
    <property type="molecule type" value="Genomic_DNA"/>
</dbReference>
<sequence length="163" mass="18446">MTWHATHETEEGLMCHPSDAEAWKHFGQMYPDFAEEPHNVRLGLCADGFGPHGQYGRTYSSRPISITPYNLHLLWHVGVRTYDHATDNEFIMQAVLMWIVNDLLAYGMAYHWGYGMSDLNKKAFTKNRVENKVAHPRLSGDQLLDGVADICPAVEMSLSLPKG</sequence>
<organism evidence="1">
    <name type="scientific">Sesamum radiatum</name>
    <name type="common">Black benniseed</name>
    <dbReference type="NCBI Taxonomy" id="300843"/>
    <lineage>
        <taxon>Eukaryota</taxon>
        <taxon>Viridiplantae</taxon>
        <taxon>Streptophyta</taxon>
        <taxon>Embryophyta</taxon>
        <taxon>Tracheophyta</taxon>
        <taxon>Spermatophyta</taxon>
        <taxon>Magnoliopsida</taxon>
        <taxon>eudicotyledons</taxon>
        <taxon>Gunneridae</taxon>
        <taxon>Pentapetalae</taxon>
        <taxon>asterids</taxon>
        <taxon>lamiids</taxon>
        <taxon>Lamiales</taxon>
        <taxon>Pedaliaceae</taxon>
        <taxon>Sesamum</taxon>
    </lineage>
</organism>
<comment type="caution">
    <text evidence="1">The sequence shown here is derived from an EMBL/GenBank/DDBJ whole genome shotgun (WGS) entry which is preliminary data.</text>
</comment>
<evidence type="ECO:0000313" key="1">
    <source>
        <dbReference type="EMBL" id="KAL0413637.1"/>
    </source>
</evidence>
<dbReference type="PANTHER" id="PTHR10775">
    <property type="entry name" value="OS08G0208400 PROTEIN"/>
    <property type="match status" value="1"/>
</dbReference>
<proteinExistence type="predicted"/>
<protein>
    <submittedName>
        <fullName evidence="1">Uncharacterized protein</fullName>
    </submittedName>
</protein>
<reference evidence="1" key="1">
    <citation type="submission" date="2020-06" db="EMBL/GenBank/DDBJ databases">
        <authorList>
            <person name="Li T."/>
            <person name="Hu X."/>
            <person name="Zhang T."/>
            <person name="Song X."/>
            <person name="Zhang H."/>
            <person name="Dai N."/>
            <person name="Sheng W."/>
            <person name="Hou X."/>
            <person name="Wei L."/>
        </authorList>
    </citation>
    <scope>NUCLEOTIDE SEQUENCE</scope>
    <source>
        <strain evidence="1">G02</strain>
        <tissue evidence="1">Leaf</tissue>
    </source>
</reference>
<name>A0AAW2U9R1_SESRA</name>
<dbReference type="PANTHER" id="PTHR10775:SF188">
    <property type="entry name" value="TRANSPOSASE-ASSOCIATED DOMAIN-CONTAINING PROTEIN"/>
    <property type="match status" value="1"/>
</dbReference>
<dbReference type="InterPro" id="IPR004242">
    <property type="entry name" value="Transposase_21"/>
</dbReference>
<reference evidence="1" key="2">
    <citation type="journal article" date="2024" name="Plant">
        <title>Genomic evolution and insights into agronomic trait innovations of Sesamum species.</title>
        <authorList>
            <person name="Miao H."/>
            <person name="Wang L."/>
            <person name="Qu L."/>
            <person name="Liu H."/>
            <person name="Sun Y."/>
            <person name="Le M."/>
            <person name="Wang Q."/>
            <person name="Wei S."/>
            <person name="Zheng Y."/>
            <person name="Lin W."/>
            <person name="Duan Y."/>
            <person name="Cao H."/>
            <person name="Xiong S."/>
            <person name="Wang X."/>
            <person name="Wei L."/>
            <person name="Li C."/>
            <person name="Ma Q."/>
            <person name="Ju M."/>
            <person name="Zhao R."/>
            <person name="Li G."/>
            <person name="Mu C."/>
            <person name="Tian Q."/>
            <person name="Mei H."/>
            <person name="Zhang T."/>
            <person name="Gao T."/>
            <person name="Zhang H."/>
        </authorList>
    </citation>
    <scope>NUCLEOTIDE SEQUENCE</scope>
    <source>
        <tissue evidence="1">Leaf</tissue>
    </source>
</reference>